<sequence>MLRTFATRNTRVFARTYTSGGYSGSINEAGGSLSKKEKAVEDQYFRRQEAEKLKHLQEELSKAKEQLESIQSKLESHVTQTKN</sequence>
<evidence type="ECO:0000256" key="1">
    <source>
        <dbReference type="ARBA" id="ARBA00004173"/>
    </source>
</evidence>
<feature type="coiled-coil region" evidence="7">
    <location>
        <begin position="46"/>
        <end position="80"/>
    </location>
</feature>
<dbReference type="Proteomes" id="UP001479436">
    <property type="component" value="Unassembled WGS sequence"/>
</dbReference>
<name>A0ABR2VTR9_9FUNG</name>
<dbReference type="Pfam" id="PF04568">
    <property type="entry name" value="IATP"/>
    <property type="match status" value="1"/>
</dbReference>
<keyword evidence="5" id="KW-0496">Mitochondrion</keyword>
<comment type="similarity">
    <text evidence="2 6">Belongs to the ATPase inhibitor family.</text>
</comment>
<protein>
    <recommendedName>
        <fullName evidence="6">ATPase inhibitor, mitochondrial</fullName>
    </recommendedName>
</protein>
<accession>A0ABR2VTR9</accession>
<dbReference type="SUPFAM" id="SSF64602">
    <property type="entry name" value="F1 ATPase inhibitor, IF1, C-terminal domain"/>
    <property type="match status" value="1"/>
</dbReference>
<evidence type="ECO:0000256" key="3">
    <source>
        <dbReference type="ARBA" id="ARBA00022946"/>
    </source>
</evidence>
<dbReference type="PANTHER" id="PTHR48417">
    <property type="entry name" value="ATP SYNTHASE F1 SUBUNIT EPSILON"/>
    <property type="match status" value="1"/>
</dbReference>
<comment type="subcellular location">
    <subcellularLocation>
        <location evidence="1">Mitochondrion</location>
    </subcellularLocation>
</comment>
<evidence type="ECO:0000256" key="4">
    <source>
        <dbReference type="ARBA" id="ARBA00023054"/>
    </source>
</evidence>
<proteinExistence type="inferred from homology"/>
<comment type="function">
    <text evidence="6">Inhibits the enzyme activity of ATPase.</text>
</comment>
<evidence type="ECO:0000256" key="5">
    <source>
        <dbReference type="ARBA" id="ARBA00023128"/>
    </source>
</evidence>
<evidence type="ECO:0000313" key="8">
    <source>
        <dbReference type="EMBL" id="KAK9701908.1"/>
    </source>
</evidence>
<evidence type="ECO:0000256" key="6">
    <source>
        <dbReference type="RuleBase" id="RU368087"/>
    </source>
</evidence>
<reference evidence="8 9" key="1">
    <citation type="submission" date="2023-04" db="EMBL/GenBank/DDBJ databases">
        <title>Genome of Basidiobolus ranarum AG-B5.</title>
        <authorList>
            <person name="Stajich J.E."/>
            <person name="Carter-House D."/>
            <person name="Gryganskyi A."/>
        </authorList>
    </citation>
    <scope>NUCLEOTIDE SEQUENCE [LARGE SCALE GENOMIC DNA]</scope>
    <source>
        <strain evidence="8 9">AG-B5</strain>
    </source>
</reference>
<comment type="caution">
    <text evidence="8">The sequence shown here is derived from an EMBL/GenBank/DDBJ whole genome shotgun (WGS) entry which is preliminary data.</text>
</comment>
<evidence type="ECO:0000256" key="7">
    <source>
        <dbReference type="SAM" id="Coils"/>
    </source>
</evidence>
<dbReference type="EMBL" id="JASJQH010007772">
    <property type="protein sequence ID" value="KAK9701908.1"/>
    <property type="molecule type" value="Genomic_DNA"/>
</dbReference>
<dbReference type="InterPro" id="IPR007648">
    <property type="entry name" value="ATPase_inhibitor_mt"/>
</dbReference>
<dbReference type="Gene3D" id="1.20.5.500">
    <property type="entry name" value="Single helix bin"/>
    <property type="match status" value="1"/>
</dbReference>
<evidence type="ECO:0000313" key="9">
    <source>
        <dbReference type="Proteomes" id="UP001479436"/>
    </source>
</evidence>
<evidence type="ECO:0000256" key="2">
    <source>
        <dbReference type="ARBA" id="ARBA00010901"/>
    </source>
</evidence>
<dbReference type="PANTHER" id="PTHR48417:SF1">
    <property type="entry name" value="ATP SYNTHASE F1 SUBUNIT EPSILON"/>
    <property type="match status" value="1"/>
</dbReference>
<organism evidence="8 9">
    <name type="scientific">Basidiobolus ranarum</name>
    <dbReference type="NCBI Taxonomy" id="34480"/>
    <lineage>
        <taxon>Eukaryota</taxon>
        <taxon>Fungi</taxon>
        <taxon>Fungi incertae sedis</taxon>
        <taxon>Zoopagomycota</taxon>
        <taxon>Entomophthoromycotina</taxon>
        <taxon>Basidiobolomycetes</taxon>
        <taxon>Basidiobolales</taxon>
        <taxon>Basidiobolaceae</taxon>
        <taxon>Basidiobolus</taxon>
    </lineage>
</organism>
<keyword evidence="4 7" id="KW-0175">Coiled coil</keyword>
<gene>
    <name evidence="8" type="primary">INH1</name>
    <name evidence="8" type="ORF">K7432_011507</name>
</gene>
<keyword evidence="9" id="KW-1185">Reference proteome</keyword>
<keyword evidence="3" id="KW-0809">Transit peptide</keyword>